<organism evidence="1 2">
    <name type="scientific">Atta colombica</name>
    <dbReference type="NCBI Taxonomy" id="520822"/>
    <lineage>
        <taxon>Eukaryota</taxon>
        <taxon>Metazoa</taxon>
        <taxon>Ecdysozoa</taxon>
        <taxon>Arthropoda</taxon>
        <taxon>Hexapoda</taxon>
        <taxon>Insecta</taxon>
        <taxon>Pterygota</taxon>
        <taxon>Neoptera</taxon>
        <taxon>Endopterygota</taxon>
        <taxon>Hymenoptera</taxon>
        <taxon>Apocrita</taxon>
        <taxon>Aculeata</taxon>
        <taxon>Formicoidea</taxon>
        <taxon>Formicidae</taxon>
        <taxon>Myrmicinae</taxon>
        <taxon>Atta</taxon>
    </lineage>
</organism>
<gene>
    <name evidence="1" type="ORF">ALC53_04979</name>
</gene>
<accession>A0A195BKQ9</accession>
<protein>
    <submittedName>
        <fullName evidence="1">Uncharacterized protein</fullName>
    </submittedName>
</protein>
<reference evidence="1 2" key="1">
    <citation type="submission" date="2015-09" db="EMBL/GenBank/DDBJ databases">
        <title>Atta colombica WGS genome.</title>
        <authorList>
            <person name="Nygaard S."/>
            <person name="Hu H."/>
            <person name="Boomsma J."/>
            <person name="Zhang G."/>
        </authorList>
    </citation>
    <scope>NUCLEOTIDE SEQUENCE [LARGE SCALE GENOMIC DNA]</scope>
    <source>
        <strain evidence="1">Treedump-2</strain>
        <tissue evidence="1">Whole body</tissue>
    </source>
</reference>
<proteinExistence type="predicted"/>
<keyword evidence="2" id="KW-1185">Reference proteome</keyword>
<dbReference type="Proteomes" id="UP000078540">
    <property type="component" value="Unassembled WGS sequence"/>
</dbReference>
<dbReference type="EMBL" id="KQ976455">
    <property type="protein sequence ID" value="KYM85190.1"/>
    <property type="molecule type" value="Genomic_DNA"/>
</dbReference>
<evidence type="ECO:0000313" key="2">
    <source>
        <dbReference type="Proteomes" id="UP000078540"/>
    </source>
</evidence>
<dbReference type="AlphaFoldDB" id="A0A195BKQ9"/>
<name>A0A195BKQ9_9HYME</name>
<sequence length="107" mass="11965">MSSQCCQEQKRSDSRVSDSETYLSDEISARFEIGDIRHDSSSDKIWTTIDYNVVIAKSTIDKGKTDFRMSACPPVTGQGCSYRAPCKGMSQSHTEIEMESTTVAIRR</sequence>
<evidence type="ECO:0000313" key="1">
    <source>
        <dbReference type="EMBL" id="KYM85190.1"/>
    </source>
</evidence>